<accession>A0A2K1JHH2</accession>
<dbReference type="PANTHER" id="PTHR13847">
    <property type="entry name" value="SARCOSINE DEHYDROGENASE-RELATED"/>
    <property type="match status" value="1"/>
</dbReference>
<gene>
    <name evidence="4" type="primary">LOC112291957</name>
    <name evidence="3" type="ORF">PHYPA_018410</name>
</gene>
<reference evidence="3 5" key="2">
    <citation type="journal article" date="2018" name="Plant J.">
        <title>The Physcomitrella patens chromosome-scale assembly reveals moss genome structure and evolution.</title>
        <authorList>
            <person name="Lang D."/>
            <person name="Ullrich K.K."/>
            <person name="Murat F."/>
            <person name="Fuchs J."/>
            <person name="Jenkins J."/>
            <person name="Haas F.B."/>
            <person name="Piednoel M."/>
            <person name="Gundlach H."/>
            <person name="Van Bel M."/>
            <person name="Meyberg R."/>
            <person name="Vives C."/>
            <person name="Morata J."/>
            <person name="Symeonidi A."/>
            <person name="Hiss M."/>
            <person name="Muchero W."/>
            <person name="Kamisugi Y."/>
            <person name="Saleh O."/>
            <person name="Blanc G."/>
            <person name="Decker E.L."/>
            <person name="van Gessel N."/>
            <person name="Grimwood J."/>
            <person name="Hayes R.D."/>
            <person name="Graham S.W."/>
            <person name="Gunter L.E."/>
            <person name="McDaniel S.F."/>
            <person name="Hoernstein S.N.W."/>
            <person name="Larsson A."/>
            <person name="Li F.W."/>
            <person name="Perroud P.F."/>
            <person name="Phillips J."/>
            <person name="Ranjan P."/>
            <person name="Rokshar D.S."/>
            <person name="Rothfels C.J."/>
            <person name="Schneider L."/>
            <person name="Shu S."/>
            <person name="Stevenson D.W."/>
            <person name="Thummler F."/>
            <person name="Tillich M."/>
            <person name="Villarreal Aguilar J.C."/>
            <person name="Widiez T."/>
            <person name="Wong G.K."/>
            <person name="Wymore A."/>
            <person name="Zhang Y."/>
            <person name="Zimmer A.D."/>
            <person name="Quatrano R.S."/>
            <person name="Mayer K.F.X."/>
            <person name="Goodstein D."/>
            <person name="Casacuberta J.M."/>
            <person name="Vandepoele K."/>
            <person name="Reski R."/>
            <person name="Cuming A.C."/>
            <person name="Tuskan G.A."/>
            <person name="Maumus F."/>
            <person name="Salse J."/>
            <person name="Schmutz J."/>
            <person name="Rensing S.A."/>
        </authorList>
    </citation>
    <scope>NUCLEOTIDE SEQUENCE [LARGE SCALE GENOMIC DNA]</scope>
    <source>
        <strain evidence="4 5">cv. Gransden 2004</strain>
    </source>
</reference>
<dbReference type="GO" id="GO:0005737">
    <property type="term" value="C:cytoplasm"/>
    <property type="evidence" value="ECO:0000318"/>
    <property type="project" value="GO_Central"/>
</dbReference>
<keyword evidence="5" id="KW-1185">Reference proteome</keyword>
<dbReference type="Pfam" id="PF01266">
    <property type="entry name" value="DAO"/>
    <property type="match status" value="1"/>
</dbReference>
<dbReference type="KEGG" id="ppp:112291957"/>
<dbReference type="Proteomes" id="UP000006727">
    <property type="component" value="Chromosome 14"/>
</dbReference>
<dbReference type="FunCoup" id="A0A2K1JHH2">
    <property type="interactions" value="1478"/>
</dbReference>
<dbReference type="OMA" id="DDTVYAC"/>
<dbReference type="SUPFAM" id="SSF51905">
    <property type="entry name" value="FAD/NAD(P)-binding domain"/>
    <property type="match status" value="1"/>
</dbReference>
<dbReference type="OrthoDB" id="498204at2759"/>
<dbReference type="PRINTS" id="PR00411">
    <property type="entry name" value="PNDRDTASEI"/>
</dbReference>
<dbReference type="GeneID" id="112291957"/>
<dbReference type="InterPro" id="IPR036188">
    <property type="entry name" value="FAD/NAD-bd_sf"/>
</dbReference>
<dbReference type="InterPro" id="IPR006076">
    <property type="entry name" value="FAD-dep_OxRdtase"/>
</dbReference>
<feature type="domain" description="FAD dependent oxidoreductase" evidence="2">
    <location>
        <begin position="140"/>
        <end position="484"/>
    </location>
</feature>
<sequence>MDSMPVLLLQQHRPLLPLLRPRCSLSSYIAPFAHCRSSYSGLEVSLLDVHRGAGGFYTSGNRVGISLTFSSSRFGISGRFSALGCAGDVGASSGGSSGLERSVGFGFGRARREGSMSGSGASGTTVPQATASSYGWNPQHVIVVGGGVIGCCTAYFLGKLGAKVTVVEKTEIACAASGKAGGFLALDWCDGSAVQDLARASFALHEQLAKELDGESYGYRRVGALSVSVEEPRNPKQVSEPAPKLGTPGWIDGSIKGSPSTIGTTLTNAQVHPQLFTRAVFSEAQEKYGASLLIGGVQEVKVEGKRVTGVVVDGKLITGDAVVLAMGPWSSRNPLISSLTTVSGLKAHSIVLLPKDPNAISPHTLFLKYKTREGKSIDPEIYPRGTGEVYVCGMSEEVEVPEDAREILPRTESTAMLRRVAATVSSHLVDAELSVAQACFLPCSEDNVPVIGKLPCLENAYVATGHSCWGILNAPATGAALAELIVDGVPKTCSLKAFDPSRFSRLRSRR</sequence>
<dbReference type="AlphaFoldDB" id="A0A2K1JHH2"/>
<keyword evidence="1" id="KW-0560">Oxidoreductase</keyword>
<dbReference type="RefSeq" id="XP_024395766.1">
    <property type="nucleotide sequence ID" value="XM_024539998.2"/>
</dbReference>
<evidence type="ECO:0000313" key="3">
    <source>
        <dbReference type="EMBL" id="PNR41007.1"/>
    </source>
</evidence>
<dbReference type="GO" id="GO:0016491">
    <property type="term" value="F:oxidoreductase activity"/>
    <property type="evidence" value="ECO:0007669"/>
    <property type="project" value="UniProtKB-KW"/>
</dbReference>
<dbReference type="STRING" id="3218.A0A2K1JHH2"/>
<dbReference type="Gene3D" id="3.30.9.10">
    <property type="entry name" value="D-Amino Acid Oxidase, subunit A, domain 2"/>
    <property type="match status" value="1"/>
</dbReference>
<reference evidence="4" key="3">
    <citation type="submission" date="2020-12" db="UniProtKB">
        <authorList>
            <consortium name="EnsemblPlants"/>
        </authorList>
    </citation>
    <scope>IDENTIFICATION</scope>
</reference>
<evidence type="ECO:0000256" key="1">
    <source>
        <dbReference type="ARBA" id="ARBA00023002"/>
    </source>
</evidence>
<evidence type="ECO:0000313" key="5">
    <source>
        <dbReference type="Proteomes" id="UP000006727"/>
    </source>
</evidence>
<dbReference type="Gramene" id="Pp3c14_12180V3.1">
    <property type="protein sequence ID" value="Pp3c14_12180V3.1"/>
    <property type="gene ID" value="Pp3c14_12180"/>
</dbReference>
<dbReference type="EMBL" id="ABEU02000014">
    <property type="protein sequence ID" value="PNR41007.1"/>
    <property type="molecule type" value="Genomic_DNA"/>
</dbReference>
<dbReference type="PaxDb" id="3218-PP1S36_219V6.1"/>
<dbReference type="PANTHER" id="PTHR13847:SF150">
    <property type="entry name" value="OXIDOREDUCTASE TDA3-RELATED"/>
    <property type="match status" value="1"/>
</dbReference>
<dbReference type="Gramene" id="Pp3c14_12180V3.2">
    <property type="protein sequence ID" value="Pp3c14_12180V3.2"/>
    <property type="gene ID" value="Pp3c14_12180"/>
</dbReference>
<evidence type="ECO:0000313" key="4">
    <source>
        <dbReference type="EnsemblPlants" id="Pp3c14_12180V3.1"/>
    </source>
</evidence>
<dbReference type="EnsemblPlants" id="Pp3c14_12180V3.1">
    <property type="protein sequence ID" value="Pp3c14_12180V3.1"/>
    <property type="gene ID" value="Pp3c14_12180"/>
</dbReference>
<dbReference type="EnsemblPlants" id="Pp3c14_12180V3.2">
    <property type="protein sequence ID" value="Pp3c14_12180V3.2"/>
    <property type="gene ID" value="Pp3c14_12180"/>
</dbReference>
<dbReference type="FunFam" id="3.30.9.10:FF:000033">
    <property type="entry name" value="Putative oxidoreductase C1F5.03c"/>
    <property type="match status" value="1"/>
</dbReference>
<reference evidence="3 5" key="1">
    <citation type="journal article" date="2008" name="Science">
        <title>The Physcomitrella genome reveals evolutionary insights into the conquest of land by plants.</title>
        <authorList>
            <person name="Rensing S."/>
            <person name="Lang D."/>
            <person name="Zimmer A."/>
            <person name="Terry A."/>
            <person name="Salamov A."/>
            <person name="Shapiro H."/>
            <person name="Nishiyama T."/>
            <person name="Perroud P.-F."/>
            <person name="Lindquist E."/>
            <person name="Kamisugi Y."/>
            <person name="Tanahashi T."/>
            <person name="Sakakibara K."/>
            <person name="Fujita T."/>
            <person name="Oishi K."/>
            <person name="Shin-I T."/>
            <person name="Kuroki Y."/>
            <person name="Toyoda A."/>
            <person name="Suzuki Y."/>
            <person name="Hashimoto A."/>
            <person name="Yamaguchi K."/>
            <person name="Sugano A."/>
            <person name="Kohara Y."/>
            <person name="Fujiyama A."/>
            <person name="Anterola A."/>
            <person name="Aoki S."/>
            <person name="Ashton N."/>
            <person name="Barbazuk W.B."/>
            <person name="Barker E."/>
            <person name="Bennetzen J."/>
            <person name="Bezanilla M."/>
            <person name="Blankenship R."/>
            <person name="Cho S.H."/>
            <person name="Dutcher S."/>
            <person name="Estelle M."/>
            <person name="Fawcett J.A."/>
            <person name="Gundlach H."/>
            <person name="Hanada K."/>
            <person name="Heyl A."/>
            <person name="Hicks K.A."/>
            <person name="Hugh J."/>
            <person name="Lohr M."/>
            <person name="Mayer K."/>
            <person name="Melkozernov A."/>
            <person name="Murata T."/>
            <person name="Nelson D."/>
            <person name="Pils B."/>
            <person name="Prigge M."/>
            <person name="Reiss B."/>
            <person name="Renner T."/>
            <person name="Rombauts S."/>
            <person name="Rushton P."/>
            <person name="Sanderfoot A."/>
            <person name="Schween G."/>
            <person name="Shiu S.-H."/>
            <person name="Stueber K."/>
            <person name="Theodoulou F.L."/>
            <person name="Tu H."/>
            <person name="Van de Peer Y."/>
            <person name="Verrier P.J."/>
            <person name="Waters E."/>
            <person name="Wood A."/>
            <person name="Yang L."/>
            <person name="Cove D."/>
            <person name="Cuming A."/>
            <person name="Hasebe M."/>
            <person name="Lucas S."/>
            <person name="Mishler D.B."/>
            <person name="Reski R."/>
            <person name="Grigoriev I."/>
            <person name="Quatrano R.S."/>
            <person name="Boore J.L."/>
        </authorList>
    </citation>
    <scope>NUCLEOTIDE SEQUENCE [LARGE SCALE GENOMIC DNA]</scope>
    <source>
        <strain evidence="4 5">cv. Gransden 2004</strain>
    </source>
</reference>
<name>A0A2K1JHH2_PHYPA</name>
<proteinExistence type="predicted"/>
<dbReference type="FunFam" id="3.50.50.60:FF:000360">
    <property type="entry name" value="FAD-dependent oxidoreductase family protein"/>
    <property type="match status" value="1"/>
</dbReference>
<protein>
    <recommendedName>
        <fullName evidence="2">FAD dependent oxidoreductase domain-containing protein</fullName>
    </recommendedName>
</protein>
<dbReference type="Gene3D" id="3.50.50.60">
    <property type="entry name" value="FAD/NAD(P)-binding domain"/>
    <property type="match status" value="1"/>
</dbReference>
<evidence type="ECO:0000259" key="2">
    <source>
        <dbReference type="Pfam" id="PF01266"/>
    </source>
</evidence>
<organism evidence="3">
    <name type="scientific">Physcomitrium patens</name>
    <name type="common">Spreading-leaved earth moss</name>
    <name type="synonym">Physcomitrella patens</name>
    <dbReference type="NCBI Taxonomy" id="3218"/>
    <lineage>
        <taxon>Eukaryota</taxon>
        <taxon>Viridiplantae</taxon>
        <taxon>Streptophyta</taxon>
        <taxon>Embryophyta</taxon>
        <taxon>Bryophyta</taxon>
        <taxon>Bryophytina</taxon>
        <taxon>Bryopsida</taxon>
        <taxon>Funariidae</taxon>
        <taxon>Funariales</taxon>
        <taxon>Funariaceae</taxon>
        <taxon>Physcomitrium</taxon>
    </lineage>
</organism>